<accession>A0ABU9C2T6</accession>
<dbReference type="Pfam" id="PF00994">
    <property type="entry name" value="MoCF_biosynth"/>
    <property type="match status" value="1"/>
</dbReference>
<name>A0ABU9C2T6_9BURK</name>
<proteinExistence type="predicted"/>
<dbReference type="NCBIfam" id="TIGR00177">
    <property type="entry name" value="molyb_syn"/>
    <property type="match status" value="1"/>
</dbReference>
<dbReference type="RefSeq" id="WP_341398217.1">
    <property type="nucleotide sequence ID" value="NZ_JBBUTI010000004.1"/>
</dbReference>
<reference evidence="8 9" key="1">
    <citation type="submission" date="2024-04" db="EMBL/GenBank/DDBJ databases">
        <title>Novel species of the genus Ideonella isolated from streams.</title>
        <authorList>
            <person name="Lu H."/>
        </authorList>
    </citation>
    <scope>NUCLEOTIDE SEQUENCE [LARGE SCALE GENOMIC DNA]</scope>
    <source>
        <strain evidence="8 9">LYT19W</strain>
    </source>
</reference>
<dbReference type="InterPro" id="IPR051920">
    <property type="entry name" value="MPT_Adenylyltrnsfr/MoaC-Rel"/>
</dbReference>
<dbReference type="Gene3D" id="3.40.980.10">
    <property type="entry name" value="MoaB/Mog-like domain"/>
    <property type="match status" value="1"/>
</dbReference>
<dbReference type="NCBIfam" id="NF006932">
    <property type="entry name" value="PRK09417.1"/>
    <property type="match status" value="1"/>
</dbReference>
<dbReference type="EMBL" id="JBBUTI010000004">
    <property type="protein sequence ID" value="MEK8045936.1"/>
    <property type="molecule type" value="Genomic_DNA"/>
</dbReference>
<evidence type="ECO:0000313" key="8">
    <source>
        <dbReference type="EMBL" id="MEK8045936.1"/>
    </source>
</evidence>
<comment type="pathway">
    <text evidence="1">Cofactor biosynthesis; molybdopterin biosynthesis.</text>
</comment>
<evidence type="ECO:0000256" key="5">
    <source>
        <dbReference type="ARBA" id="ARBA00051131"/>
    </source>
</evidence>
<protein>
    <recommendedName>
        <fullName evidence="3">Molybdopterin adenylyltransferase</fullName>
        <ecNumber evidence="2">2.7.7.75</ecNumber>
    </recommendedName>
</protein>
<sequence>MSTSDFESVRIGVVSISDRASTGVYEDKGIPALQDWLGRALHNPIAWETRLIPDDQAGISATLIELVDVAGCDLVLTTGGTGPALRDVTPEATLAVADKVMPGFGEQMRAISLHFVPTAILSRQVAVIRGKTLIINLPGQPKSIAETLQGLPQATPAVPGIFAAVPYCIDLLHGPYLETVDTVCAAFRPKSAQRPART</sequence>
<keyword evidence="8" id="KW-0808">Transferase</keyword>
<dbReference type="SMART" id="SM00852">
    <property type="entry name" value="MoCF_biosynth"/>
    <property type="match status" value="1"/>
</dbReference>
<evidence type="ECO:0000256" key="6">
    <source>
        <dbReference type="ARBA" id="ARBA00058212"/>
    </source>
</evidence>
<keyword evidence="9" id="KW-1185">Reference proteome</keyword>
<evidence type="ECO:0000256" key="2">
    <source>
        <dbReference type="ARBA" id="ARBA00012509"/>
    </source>
</evidence>
<organism evidence="8 9">
    <name type="scientific">Ideonella margarita</name>
    <dbReference type="NCBI Taxonomy" id="2984191"/>
    <lineage>
        <taxon>Bacteria</taxon>
        <taxon>Pseudomonadati</taxon>
        <taxon>Pseudomonadota</taxon>
        <taxon>Betaproteobacteria</taxon>
        <taxon>Burkholderiales</taxon>
        <taxon>Sphaerotilaceae</taxon>
        <taxon>Ideonella</taxon>
    </lineage>
</organism>
<keyword evidence="4" id="KW-0501">Molybdenum cofactor biosynthesis</keyword>
<dbReference type="EC" id="2.7.7.75" evidence="2"/>
<gene>
    <name evidence="8" type="primary">mog</name>
    <name evidence="8" type="ORF">AACH00_06205</name>
</gene>
<dbReference type="PANTHER" id="PTHR43764">
    <property type="entry name" value="MOLYBDENUM COFACTOR BIOSYNTHESIS"/>
    <property type="match status" value="1"/>
</dbReference>
<comment type="catalytic activity">
    <reaction evidence="5">
        <text>molybdopterin + ATP + H(+) = adenylyl-molybdopterin + diphosphate</text>
        <dbReference type="Rhea" id="RHEA:31331"/>
        <dbReference type="ChEBI" id="CHEBI:15378"/>
        <dbReference type="ChEBI" id="CHEBI:30616"/>
        <dbReference type="ChEBI" id="CHEBI:33019"/>
        <dbReference type="ChEBI" id="CHEBI:58698"/>
        <dbReference type="ChEBI" id="CHEBI:62727"/>
        <dbReference type="EC" id="2.7.7.75"/>
    </reaction>
</comment>
<keyword evidence="8" id="KW-0548">Nucleotidyltransferase</keyword>
<dbReference type="SUPFAM" id="SSF53218">
    <property type="entry name" value="Molybdenum cofactor biosynthesis proteins"/>
    <property type="match status" value="1"/>
</dbReference>
<evidence type="ECO:0000259" key="7">
    <source>
        <dbReference type="SMART" id="SM00852"/>
    </source>
</evidence>
<dbReference type="GO" id="GO:0061598">
    <property type="term" value="F:molybdopterin adenylyltransferase activity"/>
    <property type="evidence" value="ECO:0007669"/>
    <property type="project" value="UniProtKB-EC"/>
</dbReference>
<dbReference type="PROSITE" id="PS01078">
    <property type="entry name" value="MOCF_BIOSYNTHESIS_1"/>
    <property type="match status" value="1"/>
</dbReference>
<dbReference type="InterPro" id="IPR036425">
    <property type="entry name" value="MoaB/Mog-like_dom_sf"/>
</dbReference>
<dbReference type="CDD" id="cd00886">
    <property type="entry name" value="MogA_MoaB"/>
    <property type="match status" value="1"/>
</dbReference>
<dbReference type="Proteomes" id="UP001379945">
    <property type="component" value="Unassembled WGS sequence"/>
</dbReference>
<dbReference type="InterPro" id="IPR008284">
    <property type="entry name" value="MoCF_biosynth_CS"/>
</dbReference>
<dbReference type="PANTHER" id="PTHR43764:SF1">
    <property type="entry name" value="MOLYBDOPTERIN MOLYBDOTRANSFERASE"/>
    <property type="match status" value="1"/>
</dbReference>
<evidence type="ECO:0000256" key="1">
    <source>
        <dbReference type="ARBA" id="ARBA00005046"/>
    </source>
</evidence>
<comment type="caution">
    <text evidence="8">The sequence shown here is derived from an EMBL/GenBank/DDBJ whole genome shotgun (WGS) entry which is preliminary data.</text>
</comment>
<evidence type="ECO:0000256" key="3">
    <source>
        <dbReference type="ARBA" id="ARBA00013491"/>
    </source>
</evidence>
<feature type="domain" description="MoaB/Mog" evidence="7">
    <location>
        <begin position="12"/>
        <end position="158"/>
    </location>
</feature>
<comment type="function">
    <text evidence="6">Catalyzes the adenylation of molybdopterin as part of the biosynthesis of the molybdenum-cofactor.</text>
</comment>
<dbReference type="InterPro" id="IPR001453">
    <property type="entry name" value="MoaB/Mog_dom"/>
</dbReference>
<evidence type="ECO:0000256" key="4">
    <source>
        <dbReference type="ARBA" id="ARBA00023150"/>
    </source>
</evidence>
<evidence type="ECO:0000313" key="9">
    <source>
        <dbReference type="Proteomes" id="UP001379945"/>
    </source>
</evidence>